<gene>
    <name evidence="1" type="ORF">KCG35_11300</name>
</gene>
<name>A0ABS5ZEE8_9GAMM</name>
<organism evidence="1 2">
    <name type="scientific">Zooshikella harenae</name>
    <dbReference type="NCBI Taxonomy" id="2827238"/>
    <lineage>
        <taxon>Bacteria</taxon>
        <taxon>Pseudomonadati</taxon>
        <taxon>Pseudomonadota</taxon>
        <taxon>Gammaproteobacteria</taxon>
        <taxon>Oceanospirillales</taxon>
        <taxon>Zooshikellaceae</taxon>
        <taxon>Zooshikella</taxon>
    </lineage>
</organism>
<dbReference type="RefSeq" id="WP_215819804.1">
    <property type="nucleotide sequence ID" value="NZ_JAGSOY010000023.1"/>
</dbReference>
<evidence type="ECO:0000313" key="1">
    <source>
        <dbReference type="EMBL" id="MBU2711645.1"/>
    </source>
</evidence>
<comment type="caution">
    <text evidence="1">The sequence shown here is derived from an EMBL/GenBank/DDBJ whole genome shotgun (WGS) entry which is preliminary data.</text>
</comment>
<dbReference type="EMBL" id="JAGSOY010000023">
    <property type="protein sequence ID" value="MBU2711645.1"/>
    <property type="molecule type" value="Genomic_DNA"/>
</dbReference>
<reference evidence="1 2" key="1">
    <citation type="submission" date="2021-04" db="EMBL/GenBank/DDBJ databases">
        <authorList>
            <person name="Pira H."/>
            <person name="Risdian C."/>
            <person name="Wink J."/>
        </authorList>
    </citation>
    <scope>NUCLEOTIDE SEQUENCE [LARGE SCALE GENOMIC DNA]</scope>
    <source>
        <strain evidence="1 2">WH53</strain>
    </source>
</reference>
<protein>
    <submittedName>
        <fullName evidence="1">Uncharacterized protein</fullName>
    </submittedName>
</protein>
<evidence type="ECO:0000313" key="2">
    <source>
        <dbReference type="Proteomes" id="UP000690515"/>
    </source>
</evidence>
<keyword evidence="2" id="KW-1185">Reference proteome</keyword>
<sequence>MQNPKFFQYSRSPHDQQEIILEDFLGNKQIFEISSFSFSCECTDQDFAANTFDLTIRQFFIQAELRSSDVFSLGEIMVITLHPAHRMLTIYPEQLHNFSIPNYVWLNLNLQLPTSPSQSERHGYLIATTIDNIHSTPLTSMLMVRNNGKLLLVKSRQRNWISTS</sequence>
<proteinExistence type="predicted"/>
<dbReference type="Proteomes" id="UP000690515">
    <property type="component" value="Unassembled WGS sequence"/>
</dbReference>
<accession>A0ABS5ZEE8</accession>